<evidence type="ECO:0000313" key="2">
    <source>
        <dbReference type="EMBL" id="CAK7914306.1"/>
    </source>
</evidence>
<name>A0ABP0EG46_9ASCO</name>
<reference evidence="2 3" key="1">
    <citation type="submission" date="2024-01" db="EMBL/GenBank/DDBJ databases">
        <authorList>
            <consortium name="Genoscope - CEA"/>
            <person name="William W."/>
        </authorList>
    </citation>
    <scope>NUCLEOTIDE SEQUENCE [LARGE SCALE GENOMIC DNA]</scope>
    <source>
        <strain evidence="2 3">29B2s-10</strain>
    </source>
</reference>
<proteinExistence type="predicted"/>
<dbReference type="EMBL" id="OZ004258">
    <property type="protein sequence ID" value="CAK7914306.1"/>
    <property type="molecule type" value="Genomic_DNA"/>
</dbReference>
<accession>A0ABP0EG46</accession>
<protein>
    <submittedName>
        <fullName evidence="2">Uncharacterized protein</fullName>
    </submittedName>
</protein>
<feature type="compositionally biased region" description="Basic and acidic residues" evidence="1">
    <location>
        <begin position="46"/>
        <end position="57"/>
    </location>
</feature>
<gene>
    <name evidence="2" type="ORF">CAAN4_F15830</name>
</gene>
<organism evidence="2 3">
    <name type="scientific">[Candida] anglica</name>
    <dbReference type="NCBI Taxonomy" id="148631"/>
    <lineage>
        <taxon>Eukaryota</taxon>
        <taxon>Fungi</taxon>
        <taxon>Dikarya</taxon>
        <taxon>Ascomycota</taxon>
        <taxon>Saccharomycotina</taxon>
        <taxon>Pichiomycetes</taxon>
        <taxon>Debaryomycetaceae</taxon>
        <taxon>Kurtzmaniella</taxon>
    </lineage>
</organism>
<evidence type="ECO:0000313" key="3">
    <source>
        <dbReference type="Proteomes" id="UP001497600"/>
    </source>
</evidence>
<dbReference type="Proteomes" id="UP001497600">
    <property type="component" value="Chromosome F"/>
</dbReference>
<evidence type="ECO:0000256" key="1">
    <source>
        <dbReference type="SAM" id="MobiDB-lite"/>
    </source>
</evidence>
<sequence length="69" mass="7908">MPFHFADHFHSSPMTPAEEKPDFFPTVDDNQESAIDSVDAVNEDEFDHHEPRPRQDSFHQSSDNLIVGL</sequence>
<feature type="compositionally biased region" description="Polar residues" evidence="1">
    <location>
        <begin position="58"/>
        <end position="69"/>
    </location>
</feature>
<keyword evidence="3" id="KW-1185">Reference proteome</keyword>
<feature type="compositionally biased region" description="Basic and acidic residues" evidence="1">
    <location>
        <begin position="1"/>
        <end position="10"/>
    </location>
</feature>
<feature type="region of interest" description="Disordered" evidence="1">
    <location>
        <begin position="1"/>
        <end position="29"/>
    </location>
</feature>
<feature type="region of interest" description="Disordered" evidence="1">
    <location>
        <begin position="45"/>
        <end position="69"/>
    </location>
</feature>